<name>A0A6M5YDC4_9BACT</name>
<dbReference type="Gene3D" id="2.60.120.1440">
    <property type="match status" value="1"/>
</dbReference>
<evidence type="ECO:0000313" key="4">
    <source>
        <dbReference type="EMBL" id="QJW91604.1"/>
    </source>
</evidence>
<dbReference type="PANTHER" id="PTHR30273">
    <property type="entry name" value="PERIPLASMIC SIGNAL SENSOR AND SIGMA FACTOR ACTIVATOR FECR-RELATED"/>
    <property type="match status" value="1"/>
</dbReference>
<reference evidence="4 5" key="1">
    <citation type="submission" date="2020-05" db="EMBL/GenBank/DDBJ databases">
        <title>Genome sequencing of Spirosoma sp. TS118.</title>
        <authorList>
            <person name="Lee J.-H."/>
            <person name="Jeong S."/>
            <person name="Zhao L."/>
            <person name="Jung J.-H."/>
            <person name="Kim M.-K."/>
            <person name="Lim S."/>
        </authorList>
    </citation>
    <scope>NUCLEOTIDE SEQUENCE [LARGE SCALE GENOMIC DNA]</scope>
    <source>
        <strain evidence="4 5">TS118</strain>
    </source>
</reference>
<keyword evidence="5" id="KW-1185">Reference proteome</keyword>
<dbReference type="Pfam" id="PF04773">
    <property type="entry name" value="FecR"/>
    <property type="match status" value="1"/>
</dbReference>
<feature type="coiled-coil region" evidence="1">
    <location>
        <begin position="32"/>
        <end position="59"/>
    </location>
</feature>
<dbReference type="Pfam" id="PF16344">
    <property type="entry name" value="FecR_C"/>
    <property type="match status" value="1"/>
</dbReference>
<feature type="domain" description="Protein FecR C-terminal" evidence="3">
    <location>
        <begin position="271"/>
        <end position="338"/>
    </location>
</feature>
<evidence type="ECO:0000256" key="1">
    <source>
        <dbReference type="SAM" id="Coils"/>
    </source>
</evidence>
<sequence>MSRKKFGQLLQKYLRGECTPAERAFVEHWYGLLETETSSSEAELDMNELENRLWNQIQRKMDTEPKNSPGRVLPLQTARYRWIGIAASLLLVGWWYFTYSTSTTSTAVDSSIALSKSDWLERTNTSGQPLLIRLEDGSAVQLATHSSLRFPKHFTVEKRVVYLTGDAFFQVAKMPSRPFYVHAGSVVTKVLGTSFFVRSPSSAQQVRVEVVTGRVAVYKDTPKKEVTTNGVVLSPNQTATFFEQEQHFVTGLVDSPRIIQTPIAEKKSIAFQFDDTPLADVLARMEQAYGIDFEAENEEINSCPLTADLTNQPLHTQLEIICAALKATYQVQGTTILISGKGCGR</sequence>
<dbReference type="Gene3D" id="3.55.50.30">
    <property type="match status" value="1"/>
</dbReference>
<dbReference type="RefSeq" id="WP_171741451.1">
    <property type="nucleotide sequence ID" value="NZ_CP053435.1"/>
</dbReference>
<dbReference type="AlphaFoldDB" id="A0A6M5YDC4"/>
<proteinExistence type="predicted"/>
<dbReference type="InterPro" id="IPR006860">
    <property type="entry name" value="FecR"/>
</dbReference>
<dbReference type="InterPro" id="IPR012373">
    <property type="entry name" value="Ferrdict_sens_TM"/>
</dbReference>
<evidence type="ECO:0000259" key="2">
    <source>
        <dbReference type="Pfam" id="PF04773"/>
    </source>
</evidence>
<evidence type="ECO:0000259" key="3">
    <source>
        <dbReference type="Pfam" id="PF16344"/>
    </source>
</evidence>
<organism evidence="4 5">
    <name type="scientific">Spirosoma taeanense</name>
    <dbReference type="NCBI Taxonomy" id="2735870"/>
    <lineage>
        <taxon>Bacteria</taxon>
        <taxon>Pseudomonadati</taxon>
        <taxon>Bacteroidota</taxon>
        <taxon>Cytophagia</taxon>
        <taxon>Cytophagales</taxon>
        <taxon>Cytophagaceae</taxon>
        <taxon>Spirosoma</taxon>
    </lineage>
</organism>
<dbReference type="PANTHER" id="PTHR30273:SF2">
    <property type="entry name" value="PROTEIN FECR"/>
    <property type="match status" value="1"/>
</dbReference>
<keyword evidence="1" id="KW-0175">Coiled coil</keyword>
<evidence type="ECO:0000313" key="5">
    <source>
        <dbReference type="Proteomes" id="UP000502756"/>
    </source>
</evidence>
<dbReference type="InterPro" id="IPR032508">
    <property type="entry name" value="FecR_C"/>
</dbReference>
<accession>A0A6M5YDC4</accession>
<dbReference type="KEGG" id="stae:HNV11_20580"/>
<dbReference type="GO" id="GO:0016989">
    <property type="term" value="F:sigma factor antagonist activity"/>
    <property type="evidence" value="ECO:0007669"/>
    <property type="project" value="TreeGrafter"/>
</dbReference>
<dbReference type="EMBL" id="CP053435">
    <property type="protein sequence ID" value="QJW91604.1"/>
    <property type="molecule type" value="Genomic_DNA"/>
</dbReference>
<protein>
    <submittedName>
        <fullName evidence="4">DUF4974 domain-containing protein</fullName>
    </submittedName>
</protein>
<dbReference type="PIRSF" id="PIRSF018266">
    <property type="entry name" value="FecR"/>
    <property type="match status" value="1"/>
</dbReference>
<dbReference type="Proteomes" id="UP000502756">
    <property type="component" value="Chromosome"/>
</dbReference>
<gene>
    <name evidence="4" type="ORF">HNV11_20580</name>
</gene>
<feature type="domain" description="FecR protein" evidence="2">
    <location>
        <begin position="126"/>
        <end position="215"/>
    </location>
</feature>